<evidence type="ECO:0000259" key="2">
    <source>
        <dbReference type="PROSITE" id="PS50887"/>
    </source>
</evidence>
<dbReference type="Proteomes" id="UP000427906">
    <property type="component" value="Chromosome"/>
</dbReference>
<dbReference type="InterPro" id="IPR043128">
    <property type="entry name" value="Rev_trsase/Diguanyl_cyclase"/>
</dbReference>
<proteinExistence type="predicted"/>
<evidence type="ECO:0000256" key="1">
    <source>
        <dbReference type="SAM" id="MobiDB-lite"/>
    </source>
</evidence>
<dbReference type="PROSITE" id="PS50887">
    <property type="entry name" value="GGDEF"/>
    <property type="match status" value="1"/>
</dbReference>
<dbReference type="InterPro" id="IPR029787">
    <property type="entry name" value="Nucleotide_cyclase"/>
</dbReference>
<dbReference type="KEGG" id="dalk:DSCA_24940"/>
<dbReference type="Gene3D" id="3.30.70.270">
    <property type="match status" value="1"/>
</dbReference>
<feature type="region of interest" description="Disordered" evidence="1">
    <location>
        <begin position="64"/>
        <end position="83"/>
    </location>
</feature>
<dbReference type="SUPFAM" id="SSF55073">
    <property type="entry name" value="Nucleotide cyclase"/>
    <property type="match status" value="1"/>
</dbReference>
<dbReference type="EMBL" id="AP021874">
    <property type="protein sequence ID" value="BBO68564.1"/>
    <property type="molecule type" value="Genomic_DNA"/>
</dbReference>
<organism evidence="3 4">
    <name type="scientific">Desulfosarcina alkanivorans</name>
    <dbReference type="NCBI Taxonomy" id="571177"/>
    <lineage>
        <taxon>Bacteria</taxon>
        <taxon>Pseudomonadati</taxon>
        <taxon>Thermodesulfobacteriota</taxon>
        <taxon>Desulfobacteria</taxon>
        <taxon>Desulfobacterales</taxon>
        <taxon>Desulfosarcinaceae</taxon>
        <taxon>Desulfosarcina</taxon>
    </lineage>
</organism>
<dbReference type="AlphaFoldDB" id="A0A5K7YQH9"/>
<feature type="domain" description="GGDEF" evidence="2">
    <location>
        <begin position="1"/>
        <end position="72"/>
    </location>
</feature>
<accession>A0A5K7YQH9</accession>
<evidence type="ECO:0000313" key="3">
    <source>
        <dbReference type="EMBL" id="BBO68564.1"/>
    </source>
</evidence>
<feature type="compositionally biased region" description="Pro residues" evidence="1">
    <location>
        <begin position="71"/>
        <end position="83"/>
    </location>
</feature>
<name>A0A5K7YQH9_9BACT</name>
<sequence length="83" mass="8762">MVLAERIRTTVSGRVTRTDGHPISITAGFGVTGFSPQADGIAVTPASLLRQADILLYEAKAGGRNRVKGRPLPPLSHLPVPHP</sequence>
<evidence type="ECO:0000313" key="4">
    <source>
        <dbReference type="Proteomes" id="UP000427906"/>
    </source>
</evidence>
<protein>
    <recommendedName>
        <fullName evidence="2">GGDEF domain-containing protein</fullName>
    </recommendedName>
</protein>
<keyword evidence="4" id="KW-1185">Reference proteome</keyword>
<dbReference type="InterPro" id="IPR000160">
    <property type="entry name" value="GGDEF_dom"/>
</dbReference>
<reference evidence="3 4" key="1">
    <citation type="submission" date="2019-11" db="EMBL/GenBank/DDBJ databases">
        <title>Comparative genomics of hydrocarbon-degrading Desulfosarcina strains.</title>
        <authorList>
            <person name="Watanabe M."/>
            <person name="Kojima H."/>
            <person name="Fukui M."/>
        </authorList>
    </citation>
    <scope>NUCLEOTIDE SEQUENCE [LARGE SCALE GENOMIC DNA]</scope>
    <source>
        <strain evidence="3 4">PL12</strain>
    </source>
</reference>
<gene>
    <name evidence="3" type="ORF">DSCA_24940</name>
</gene>